<sequence length="647" mass="70079">MASRETRGRKKAKLNPAGEDAALAGLPSLDGPEIVLEREVLPEPERMHVTEPAPNVEEDIVDTATPPSLRRRAGKAAVNDNKPGASGQHAETSSDDVPVGPARKNNKGGVRKDQDGRKGRSGATGGGPGTRGRRADKGLPAPGYELPPRETPQRKTGRSRRSPPPAQVQGHDDGGLEEEDAPFMDAVVKVFCTHTEPNYSLPWQRKRQFSSNSSGFIIGGRRVLTNAHSVEHHTQVKVKKRGSDTKFLATVLAIGTECDIAMLTVEDDDFWEGVTPLEFGSLPRLQDSVTVVGYPIGGDTISVTSGVVSRIEVTSYAHGSSELLGVQIDAAINAGNSGGPAFNESGNCVGIAFQSLKNEDAENIGYVIPTPVINHFITDFERTGGYTGFPILGIEWQKMENPQLRKALGMTDHQKGVRVRRVEPTAPSAEQLQASDILLSFDGVDVANDGTVPFRRGERIAFSYLVSQRYTGETARLTILREGREHQVQVKLGSHNRLVPVHTGGKPPSYYIVAGLVFTPVSVPYLASEYGKNFEFDAPVKLLDKMMHVMADAPDQQVVVVSQVLVADINIGYEEIVNTQVLRFNGTRVNNLKHLAAMVEAATAPFLRFDLEYDQVMVLETAAAKAATPSILKTHRIPSARSEDLNA</sequence>
<protein>
    <submittedName>
        <fullName evidence="8">HrtA/DegP protease</fullName>
    </submittedName>
</protein>
<evidence type="ECO:0000256" key="3">
    <source>
        <dbReference type="ARBA" id="ARBA00022801"/>
    </source>
</evidence>
<dbReference type="InterPro" id="IPR036034">
    <property type="entry name" value="PDZ_sf"/>
</dbReference>
<dbReference type="InterPro" id="IPR001478">
    <property type="entry name" value="PDZ"/>
</dbReference>
<proteinExistence type="inferred from homology"/>
<feature type="region of interest" description="Disordered" evidence="5">
    <location>
        <begin position="1"/>
        <end position="178"/>
    </location>
</feature>
<dbReference type="FunFam" id="2.40.10.10:FF:000131">
    <property type="entry name" value="Protease Do-like 9"/>
    <property type="match status" value="1"/>
</dbReference>
<keyword evidence="2 8" id="KW-0645">Protease</keyword>
<dbReference type="PANTHER" id="PTHR45980:SF18">
    <property type="entry name" value="PROTEASE DO-LIKE 9"/>
    <property type="match status" value="1"/>
</dbReference>
<feature type="domain" description="PDZ" evidence="6">
    <location>
        <begin position="409"/>
        <end position="492"/>
    </location>
</feature>
<dbReference type="InterPro" id="IPR046449">
    <property type="entry name" value="DEGP_PDZ_sf"/>
</dbReference>
<evidence type="ECO:0000256" key="1">
    <source>
        <dbReference type="ARBA" id="ARBA00010541"/>
    </source>
</evidence>
<dbReference type="STRING" id="105231.A0A1Y1I8A1"/>
<dbReference type="InterPro" id="IPR043504">
    <property type="entry name" value="Peptidase_S1_PA_chymotrypsin"/>
</dbReference>
<keyword evidence="3" id="KW-0378">Hydrolase</keyword>
<dbReference type="PRINTS" id="PR00834">
    <property type="entry name" value="PROTEASES2C"/>
</dbReference>
<keyword evidence="9" id="KW-1185">Reference proteome</keyword>
<dbReference type="Gene3D" id="3.20.190.20">
    <property type="match status" value="1"/>
</dbReference>
<accession>A0A1Y1I8A1</accession>
<evidence type="ECO:0000256" key="2">
    <source>
        <dbReference type="ARBA" id="ARBA00022670"/>
    </source>
</evidence>
<dbReference type="Pfam" id="PF13365">
    <property type="entry name" value="Trypsin_2"/>
    <property type="match status" value="1"/>
</dbReference>
<dbReference type="Pfam" id="PF17815">
    <property type="entry name" value="PDZ_3"/>
    <property type="match status" value="1"/>
</dbReference>
<dbReference type="Gene3D" id="2.30.42.10">
    <property type="match status" value="1"/>
</dbReference>
<gene>
    <name evidence="8" type="ORF">KFL_003090100</name>
</gene>
<dbReference type="PANTHER" id="PTHR45980">
    <property type="match status" value="1"/>
</dbReference>
<feature type="compositionally biased region" description="Basic and acidic residues" evidence="5">
    <location>
        <begin position="35"/>
        <end position="49"/>
    </location>
</feature>
<keyword evidence="4" id="KW-0720">Serine protease</keyword>
<dbReference type="InterPro" id="IPR001940">
    <property type="entry name" value="Peptidase_S1C"/>
</dbReference>
<evidence type="ECO:0000259" key="7">
    <source>
        <dbReference type="Pfam" id="PF17815"/>
    </source>
</evidence>
<reference evidence="8 9" key="1">
    <citation type="journal article" date="2014" name="Nat. Commun.">
        <title>Klebsormidium flaccidum genome reveals primary factors for plant terrestrial adaptation.</title>
        <authorList>
            <person name="Hori K."/>
            <person name="Maruyama F."/>
            <person name="Fujisawa T."/>
            <person name="Togashi T."/>
            <person name="Yamamoto N."/>
            <person name="Seo M."/>
            <person name="Sato S."/>
            <person name="Yamada T."/>
            <person name="Mori H."/>
            <person name="Tajima N."/>
            <person name="Moriyama T."/>
            <person name="Ikeuchi M."/>
            <person name="Watanabe M."/>
            <person name="Wada H."/>
            <person name="Kobayashi K."/>
            <person name="Saito M."/>
            <person name="Masuda T."/>
            <person name="Sasaki-Sekimoto Y."/>
            <person name="Mashiguchi K."/>
            <person name="Awai K."/>
            <person name="Shimojima M."/>
            <person name="Masuda S."/>
            <person name="Iwai M."/>
            <person name="Nobusawa T."/>
            <person name="Narise T."/>
            <person name="Kondo S."/>
            <person name="Saito H."/>
            <person name="Sato R."/>
            <person name="Murakawa M."/>
            <person name="Ihara Y."/>
            <person name="Oshima-Yamada Y."/>
            <person name="Ohtaka K."/>
            <person name="Satoh M."/>
            <person name="Sonobe K."/>
            <person name="Ishii M."/>
            <person name="Ohtani R."/>
            <person name="Kanamori-Sato M."/>
            <person name="Honoki R."/>
            <person name="Miyazaki D."/>
            <person name="Mochizuki H."/>
            <person name="Umetsu J."/>
            <person name="Higashi K."/>
            <person name="Shibata D."/>
            <person name="Kamiya Y."/>
            <person name="Sato N."/>
            <person name="Nakamura Y."/>
            <person name="Tabata S."/>
            <person name="Ida S."/>
            <person name="Kurokawa K."/>
            <person name="Ohta H."/>
        </authorList>
    </citation>
    <scope>NUCLEOTIDE SEQUENCE [LARGE SCALE GENOMIC DNA]</scope>
    <source>
        <strain evidence="8 9">NIES-2285</strain>
    </source>
</reference>
<dbReference type="Pfam" id="PF13180">
    <property type="entry name" value="PDZ_2"/>
    <property type="match status" value="1"/>
</dbReference>
<dbReference type="Gene3D" id="2.40.10.10">
    <property type="entry name" value="Trypsin-like serine proteases"/>
    <property type="match status" value="2"/>
</dbReference>
<dbReference type="OMA" id="HCEPNYS"/>
<dbReference type="AlphaFoldDB" id="A0A1Y1I8A1"/>
<dbReference type="GO" id="GO:0004252">
    <property type="term" value="F:serine-type endopeptidase activity"/>
    <property type="evidence" value="ECO:0000318"/>
    <property type="project" value="GO_Central"/>
</dbReference>
<name>A0A1Y1I8A1_KLENI</name>
<comment type="similarity">
    <text evidence="1">Belongs to the peptidase S1C family.</text>
</comment>
<dbReference type="InterPro" id="IPR009003">
    <property type="entry name" value="Peptidase_S1_PA"/>
</dbReference>
<dbReference type="SUPFAM" id="SSF50494">
    <property type="entry name" value="Trypsin-like serine proteases"/>
    <property type="match status" value="1"/>
</dbReference>
<evidence type="ECO:0000256" key="4">
    <source>
        <dbReference type="ARBA" id="ARBA00022825"/>
    </source>
</evidence>
<evidence type="ECO:0000313" key="9">
    <source>
        <dbReference type="Proteomes" id="UP000054558"/>
    </source>
</evidence>
<feature type="domain" description="Protease Do-like PDZ" evidence="7">
    <location>
        <begin position="499"/>
        <end position="644"/>
    </location>
</feature>
<evidence type="ECO:0000256" key="5">
    <source>
        <dbReference type="SAM" id="MobiDB-lite"/>
    </source>
</evidence>
<dbReference type="SUPFAM" id="SSF50156">
    <property type="entry name" value="PDZ domain-like"/>
    <property type="match status" value="1"/>
</dbReference>
<dbReference type="Proteomes" id="UP000054558">
    <property type="component" value="Unassembled WGS sequence"/>
</dbReference>
<dbReference type="EMBL" id="DF237258">
    <property type="protein sequence ID" value="GAQ86753.1"/>
    <property type="molecule type" value="Genomic_DNA"/>
</dbReference>
<evidence type="ECO:0000259" key="6">
    <source>
        <dbReference type="Pfam" id="PF13180"/>
    </source>
</evidence>
<dbReference type="GO" id="GO:0006508">
    <property type="term" value="P:proteolysis"/>
    <property type="evidence" value="ECO:0007669"/>
    <property type="project" value="UniProtKB-KW"/>
</dbReference>
<evidence type="ECO:0000313" key="8">
    <source>
        <dbReference type="EMBL" id="GAQ86753.1"/>
    </source>
</evidence>
<dbReference type="InterPro" id="IPR041517">
    <property type="entry name" value="DEGP_PDZ"/>
</dbReference>
<dbReference type="FunFam" id="2.40.10.10:FF:000012">
    <property type="entry name" value="protease Do-like 9"/>
    <property type="match status" value="1"/>
</dbReference>
<dbReference type="OrthoDB" id="4217619at2759"/>
<organism evidence="8 9">
    <name type="scientific">Klebsormidium nitens</name>
    <name type="common">Green alga</name>
    <name type="synonym">Ulothrix nitens</name>
    <dbReference type="NCBI Taxonomy" id="105231"/>
    <lineage>
        <taxon>Eukaryota</taxon>
        <taxon>Viridiplantae</taxon>
        <taxon>Streptophyta</taxon>
        <taxon>Klebsormidiophyceae</taxon>
        <taxon>Klebsormidiales</taxon>
        <taxon>Klebsormidiaceae</taxon>
        <taxon>Klebsormidium</taxon>
    </lineage>
</organism>